<sequence>MKRVTYFADKNYKIGQVDPKLFGSFIEHLGRAVYTGIYEPGHPTADEDGFRKDVMDLVKELNVPIVRYPGGNFLSGYDWTDGIGPIENRPRRLDLAWRTTEPNEVGIDEFMKWANKLNIEPMLAVNLGTGTPKEAGFFVEYCNHPGNTYWSDLRIQNGHKDPYNVKVWCLGNEMDGPWQIGQLSAEDYGKKARETAKIMKWVDPTIELVACGSSSAEMPTFPEWDRVVLEHLYEHVDYISCHRYYENLGDTNDFLGSFADMDNFIKTIASTADYVQAKYRSKKKMYISFDEWNVWYQKKVELKDWEVAPPILEDIYSLLDSLVFGGLMCTLLQHVDRVKMASLAQLVNVIAPIFTQKGGPAIKQAIFYPFYQVSNYGRGEVLNTLIEAPKLATNRHGDIPLVQSSTTYNAEDNTLSIFALNCSEDEDLVLDAQFRSFGSVQVIEHVVMDGTDLNAVNNFANPDNVKPRNVDVSNKSGDHIEITLPRMSWNMIRLQCTSN</sequence>
<dbReference type="Proteomes" id="UP001232245">
    <property type="component" value="Unassembled WGS sequence"/>
</dbReference>
<dbReference type="Pfam" id="PF22848">
    <property type="entry name" value="ASD1_dom"/>
    <property type="match status" value="1"/>
</dbReference>
<dbReference type="SUPFAM" id="SSF51445">
    <property type="entry name" value="(Trans)glycosidases"/>
    <property type="match status" value="1"/>
</dbReference>
<dbReference type="InterPro" id="IPR013780">
    <property type="entry name" value="Glyco_hydro_b"/>
</dbReference>
<comment type="pathway">
    <text evidence="2">Glycan metabolism.</text>
</comment>
<dbReference type="Gene3D" id="2.60.40.1180">
    <property type="entry name" value="Golgi alpha-mannosidase II"/>
    <property type="match status" value="1"/>
</dbReference>
<dbReference type="Pfam" id="PF06964">
    <property type="entry name" value="Alpha-L-AF_C"/>
    <property type="match status" value="1"/>
</dbReference>
<evidence type="ECO:0000256" key="4">
    <source>
        <dbReference type="ARBA" id="ARBA00011165"/>
    </source>
</evidence>
<evidence type="ECO:0000313" key="10">
    <source>
        <dbReference type="EMBL" id="MDQ0223752.1"/>
    </source>
</evidence>
<comment type="catalytic activity">
    <reaction evidence="1">
        <text>Hydrolysis of terminal non-reducing alpha-L-arabinofuranoside residues in alpha-L-arabinosides.</text>
        <dbReference type="EC" id="3.2.1.55"/>
    </reaction>
</comment>
<feature type="domain" description="Alpha-L-arabinofuranosidase C-terminal" evidence="9">
    <location>
        <begin position="290"/>
        <end position="488"/>
    </location>
</feature>
<dbReference type="SUPFAM" id="SSF51011">
    <property type="entry name" value="Glycosyl hydrolase domain"/>
    <property type="match status" value="1"/>
</dbReference>
<comment type="caution">
    <text evidence="10">The sequence shown here is derived from an EMBL/GenBank/DDBJ whole genome shotgun (WGS) entry which is preliminary data.</text>
</comment>
<evidence type="ECO:0000256" key="8">
    <source>
        <dbReference type="ARBA" id="ARBA00023295"/>
    </source>
</evidence>
<evidence type="ECO:0000256" key="5">
    <source>
        <dbReference type="ARBA" id="ARBA00012670"/>
    </source>
</evidence>
<dbReference type="EC" id="3.2.1.55" evidence="5"/>
<evidence type="ECO:0000256" key="1">
    <source>
        <dbReference type="ARBA" id="ARBA00001462"/>
    </source>
</evidence>
<dbReference type="RefSeq" id="WP_145581791.1">
    <property type="nucleotide sequence ID" value="NZ_CADEPK010000211.1"/>
</dbReference>
<dbReference type="PANTHER" id="PTHR43576">
    <property type="entry name" value="ALPHA-L-ARABINOFURANOSIDASE C-RELATED"/>
    <property type="match status" value="1"/>
</dbReference>
<dbReference type="EMBL" id="JAUSTZ010000001">
    <property type="protein sequence ID" value="MDQ0223752.1"/>
    <property type="molecule type" value="Genomic_DNA"/>
</dbReference>
<dbReference type="InterPro" id="IPR055235">
    <property type="entry name" value="ASD1_cat"/>
</dbReference>
<keyword evidence="11" id="KW-1185">Reference proteome</keyword>
<comment type="similarity">
    <text evidence="3">Belongs to the glycosyl hydrolase 51 family.</text>
</comment>
<evidence type="ECO:0000256" key="6">
    <source>
        <dbReference type="ARBA" id="ARBA00022801"/>
    </source>
</evidence>
<dbReference type="Gene3D" id="3.20.20.80">
    <property type="entry name" value="Glycosidases"/>
    <property type="match status" value="1"/>
</dbReference>
<proteinExistence type="inferred from homology"/>
<name>A0ABT9YUS8_9BACI</name>
<protein>
    <recommendedName>
        <fullName evidence="5">non-reducing end alpha-L-arabinofuranosidase</fullName>
        <ecNumber evidence="5">3.2.1.55</ecNumber>
    </recommendedName>
</protein>
<evidence type="ECO:0000259" key="9">
    <source>
        <dbReference type="SMART" id="SM00813"/>
    </source>
</evidence>
<evidence type="ECO:0000313" key="11">
    <source>
        <dbReference type="Proteomes" id="UP001232245"/>
    </source>
</evidence>
<organism evidence="10 11">
    <name type="scientific">Metabacillus niabensis</name>
    <dbReference type="NCBI Taxonomy" id="324854"/>
    <lineage>
        <taxon>Bacteria</taxon>
        <taxon>Bacillati</taxon>
        <taxon>Bacillota</taxon>
        <taxon>Bacilli</taxon>
        <taxon>Bacillales</taxon>
        <taxon>Bacillaceae</taxon>
        <taxon>Metabacillus</taxon>
    </lineage>
</organism>
<evidence type="ECO:0000256" key="3">
    <source>
        <dbReference type="ARBA" id="ARBA00007186"/>
    </source>
</evidence>
<dbReference type="PANTHER" id="PTHR43576:SF3">
    <property type="entry name" value="ALPHA-L-ARABINOFURANOSIDASE C"/>
    <property type="match status" value="1"/>
</dbReference>
<keyword evidence="8 10" id="KW-0326">Glycosidase</keyword>
<evidence type="ECO:0000256" key="7">
    <source>
        <dbReference type="ARBA" id="ARBA00023277"/>
    </source>
</evidence>
<dbReference type="SMART" id="SM00813">
    <property type="entry name" value="Alpha-L-AF_C"/>
    <property type="match status" value="1"/>
</dbReference>
<dbReference type="InterPro" id="IPR010720">
    <property type="entry name" value="Alpha-L-AF_C"/>
</dbReference>
<dbReference type="GO" id="GO:0046556">
    <property type="term" value="F:alpha-L-arabinofuranosidase activity"/>
    <property type="evidence" value="ECO:0007669"/>
    <property type="project" value="UniProtKB-EC"/>
</dbReference>
<gene>
    <name evidence="10" type="ORF">J2S02_000074</name>
</gene>
<comment type="subunit">
    <text evidence="4">Homohexamer; trimer of dimers.</text>
</comment>
<keyword evidence="6 10" id="KW-0378">Hydrolase</keyword>
<reference evidence="10 11" key="1">
    <citation type="submission" date="2023-07" db="EMBL/GenBank/DDBJ databases">
        <title>Genomic Encyclopedia of Type Strains, Phase IV (KMG-IV): sequencing the most valuable type-strain genomes for metagenomic binning, comparative biology and taxonomic classification.</title>
        <authorList>
            <person name="Goeker M."/>
        </authorList>
    </citation>
    <scope>NUCLEOTIDE SEQUENCE [LARGE SCALE GENOMIC DNA]</scope>
    <source>
        <strain evidence="10 11">DSM 17723</strain>
    </source>
</reference>
<keyword evidence="7" id="KW-0119">Carbohydrate metabolism</keyword>
<dbReference type="InterPro" id="IPR017853">
    <property type="entry name" value="GH"/>
</dbReference>
<evidence type="ECO:0000256" key="2">
    <source>
        <dbReference type="ARBA" id="ARBA00004881"/>
    </source>
</evidence>
<accession>A0ABT9YUS8</accession>